<name>A0A1Y1IM02_KLENI</name>
<dbReference type="Gene3D" id="1.10.340.70">
    <property type="match status" value="1"/>
</dbReference>
<dbReference type="GO" id="GO:0003676">
    <property type="term" value="F:nucleic acid binding"/>
    <property type="evidence" value="ECO:0007669"/>
    <property type="project" value="InterPro"/>
</dbReference>
<feature type="domain" description="CCHC-type" evidence="11">
    <location>
        <begin position="254"/>
        <end position="268"/>
    </location>
</feature>
<dbReference type="Gene3D" id="3.10.20.370">
    <property type="match status" value="1"/>
</dbReference>
<evidence type="ECO:0000259" key="13">
    <source>
        <dbReference type="PROSITE" id="PS50994"/>
    </source>
</evidence>
<dbReference type="Proteomes" id="UP000054558">
    <property type="component" value="Unassembled WGS sequence"/>
</dbReference>
<evidence type="ECO:0000256" key="10">
    <source>
        <dbReference type="SAM" id="MobiDB-lite"/>
    </source>
</evidence>
<feature type="compositionally biased region" description="Basic and acidic residues" evidence="10">
    <location>
        <begin position="183"/>
        <end position="194"/>
    </location>
</feature>
<dbReference type="FunFam" id="3.10.10.10:FF:000007">
    <property type="entry name" value="Retrovirus-related Pol polyprotein from transposon 17.6-like Protein"/>
    <property type="match status" value="1"/>
</dbReference>
<organism evidence="14 15">
    <name type="scientific">Klebsormidium nitens</name>
    <name type="common">Green alga</name>
    <name type="synonym">Ulothrix nitens</name>
    <dbReference type="NCBI Taxonomy" id="105231"/>
    <lineage>
        <taxon>Eukaryota</taxon>
        <taxon>Viridiplantae</taxon>
        <taxon>Streptophyta</taxon>
        <taxon>Klebsormidiophyceae</taxon>
        <taxon>Klebsormidiales</taxon>
        <taxon>Klebsormidiaceae</taxon>
        <taxon>Klebsormidium</taxon>
    </lineage>
</organism>
<evidence type="ECO:0000256" key="2">
    <source>
        <dbReference type="ARBA" id="ARBA00022670"/>
    </source>
</evidence>
<dbReference type="Gene3D" id="3.30.420.10">
    <property type="entry name" value="Ribonuclease H-like superfamily/Ribonuclease H"/>
    <property type="match status" value="1"/>
</dbReference>
<dbReference type="Gene3D" id="3.30.70.270">
    <property type="match status" value="2"/>
</dbReference>
<dbReference type="PANTHER" id="PTHR37984">
    <property type="entry name" value="PROTEIN CBG26694"/>
    <property type="match status" value="1"/>
</dbReference>
<keyword evidence="5" id="KW-0540">Nuclease</keyword>
<dbReference type="InterPro" id="IPR043502">
    <property type="entry name" value="DNA/RNA_pol_sf"/>
</dbReference>
<dbReference type="InterPro" id="IPR001878">
    <property type="entry name" value="Znf_CCHC"/>
</dbReference>
<proteinExistence type="predicted"/>
<keyword evidence="9" id="KW-0479">Metal-binding</keyword>
<feature type="domain" description="Reverse transcriptase" evidence="12">
    <location>
        <begin position="822"/>
        <end position="1001"/>
    </location>
</feature>
<dbReference type="SUPFAM" id="SSF50630">
    <property type="entry name" value="Acid proteases"/>
    <property type="match status" value="1"/>
</dbReference>
<dbReference type="InterPro" id="IPR000477">
    <property type="entry name" value="RT_dom"/>
</dbReference>
<dbReference type="CDD" id="cd09274">
    <property type="entry name" value="RNase_HI_RT_Ty3"/>
    <property type="match status" value="1"/>
</dbReference>
<dbReference type="EC" id="2.7.7.49" evidence="1"/>
<evidence type="ECO:0000313" key="14">
    <source>
        <dbReference type="EMBL" id="GAQ90479.1"/>
    </source>
</evidence>
<evidence type="ECO:0000256" key="3">
    <source>
        <dbReference type="ARBA" id="ARBA00022679"/>
    </source>
</evidence>
<dbReference type="Pfam" id="PF03732">
    <property type="entry name" value="Retrotrans_gag"/>
    <property type="match status" value="1"/>
</dbReference>
<feature type="compositionally biased region" description="Low complexity" evidence="10">
    <location>
        <begin position="358"/>
        <end position="368"/>
    </location>
</feature>
<dbReference type="GO" id="GO:0003964">
    <property type="term" value="F:RNA-directed DNA polymerase activity"/>
    <property type="evidence" value="ECO:0007669"/>
    <property type="project" value="UniProtKB-KW"/>
</dbReference>
<dbReference type="CDD" id="cd00303">
    <property type="entry name" value="retropepsin_like"/>
    <property type="match status" value="1"/>
</dbReference>
<dbReference type="PROSITE" id="PS00141">
    <property type="entry name" value="ASP_PROTEASE"/>
    <property type="match status" value="1"/>
</dbReference>
<feature type="region of interest" description="Disordered" evidence="10">
    <location>
        <begin position="1245"/>
        <end position="1297"/>
    </location>
</feature>
<evidence type="ECO:0000256" key="7">
    <source>
        <dbReference type="ARBA" id="ARBA00022801"/>
    </source>
</evidence>
<dbReference type="InterPro" id="IPR043128">
    <property type="entry name" value="Rev_trsase/Diguanyl_cyclase"/>
</dbReference>
<dbReference type="EMBL" id="DF237593">
    <property type="protein sequence ID" value="GAQ90479.1"/>
    <property type="molecule type" value="Genomic_DNA"/>
</dbReference>
<dbReference type="InterPro" id="IPR012337">
    <property type="entry name" value="RNaseH-like_sf"/>
</dbReference>
<dbReference type="Pfam" id="PF17917">
    <property type="entry name" value="RT_RNaseH"/>
    <property type="match status" value="1"/>
</dbReference>
<dbReference type="Pfam" id="PF00078">
    <property type="entry name" value="RVT_1"/>
    <property type="match status" value="1"/>
</dbReference>
<dbReference type="GO" id="GO:0015074">
    <property type="term" value="P:DNA integration"/>
    <property type="evidence" value="ECO:0007669"/>
    <property type="project" value="InterPro"/>
</dbReference>
<dbReference type="FunFam" id="3.10.20.370:FF:000001">
    <property type="entry name" value="Retrovirus-related Pol polyprotein from transposon 17.6-like protein"/>
    <property type="match status" value="1"/>
</dbReference>
<dbReference type="InterPro" id="IPR021109">
    <property type="entry name" value="Peptidase_aspartic_dom_sf"/>
</dbReference>
<sequence>MDSLAALSHLQFLEYDGRKDPKDWLRAFNKYAIACDWSNDKRLNMAFVCLKGEADKWLESEEDTELWTWEEFSTKLTERFSRLRSKLNIMHDFENRKQRKDESARTFLVELRHLASKLPDKVSDDALLYRFINGLNRPLQQRVHLRMPQTLKEAEEAADYFEANEEKFANNYTESARPFNGPRRFDRPKQEEQKSGIPSPTPSRPAQAETRSQNPLQAAVDDVTKRLGDLRLLAQGSNTSAGSAGTVRRNPRICYKCGKEGHISRDCRADTAALTDTLDEEEDWAARYAAKQAQLEAEEHVNVTSMEAFSGNMYDPYMTDTAAAMKRTRGPDDEDEGPRTKRTPFPMNLPRRTDTPMPTAQTPETPTRQEPPNPAPTSAAQRYRAAQNRSNIPRTTYQGGQQYSIVNQLGATTAKIDFRTLLDISPKARNDLLRYLTAADSGQTASLSETNTVAMSNSLPTRYTVARCKVDIFNQPVEAILDSGASATLMGQMLARKHDLLDMLQPPICSFRTSSGDRDVPLGILPKFPIRVGEFDITLDVHVVRASNYDLLLGSDFFHQVGATLNYVDRSMRYRLDQNHYASIPIAFDTSTSVMYAEASPMLPEPDMAEAEPPADILPIQEEDDTVPPLISDDSDDESYYDSESDDDEAPPPLVGEDSDDDYYSDDEDFTPLPQANSSEHTECDPADDDLLDEVTEEFAATLQADYATYKLNHPPVPPPDRIRTCGEWKASITAVVNFDEIMENIRSIRRGVDLTDAQRDSLFKLLTDFEGSFQWKGRKFGFTDLVKHHIRTGNALPVKQRAYRLSQREKKVIEQAIAEMLPDDIIEPSNGPWASPPIITGKKDGGDRFCVDLRAVNNLTERDSYPLPRIDDLLDTIGKASWFSSIDLKSGYWQIALAEEDRPKTAFITPWGLYQFKVMPFGLCNAPSTFQRLMDVVLRPYIGKFCAVYLDDILIFSSTYEEHLEHVRLVLEALSAANLRIHPKKSSFALRETLFLGHVIDAAGCRPDPDKIKWVKEFRPPRNITLLRAFLGLCGYYRRYVANFSTKAAPLTALLRKNTPFVWGPEQQEAFELLKWHLTNPPTLARPDFLRPFILKTDYSGVGIGAILAQHDEASAEHVIAYASKALTPAERNYSVTEGECLAVVWGIKYFRPYLHGTRFTLVTDHHSLQWLMKSRDLNSRLMRWSLKLQEYTFDIEYRPGPRHADVDALSRIPPNPNPDALPELCAFMAGDEGVSPLRVEESNAGEYDDLPSETPETRTVPRHIRFDSSDSEDEPQEGDDDPHMEQTEGSGDMNITRPRLADIMDDHYVVDFLRDGTIPTVLSSKERRRVMKRAKSFVMENGTLRTRPTTKHPTGRVIPTLEERKRILEWGHKGTNHMGAAKLEKLVAEQNYWWSNLRADCVRTCQDCEDCRIATTEFRTPRTELEPVKEVQDILEGYGIMHITTSAYHPEGNGLSERTLRTLLHGLMKKAARDPKNWDLVFPLVLMGYRISVQASVGHCPFKLMHGRDPVLPISFKDFAPELDINEEADWSLNDTAEHLVQTMTTLEELHKDALKNLEKAQEKNKLDFNRRHRTFEHTKDGANAPFAIGDYVLARVAKRSKIHPDADKGTYRVTRFTGKGCVEVEDAKGTKYSYNMNNVELYAKKEDVDEAALQDMLREEEAPRTVLEDQNI</sequence>
<dbReference type="PROSITE" id="PS50994">
    <property type="entry name" value="INTEGRASE"/>
    <property type="match status" value="1"/>
</dbReference>
<feature type="region of interest" description="Disordered" evidence="10">
    <location>
        <begin position="326"/>
        <end position="386"/>
    </location>
</feature>
<dbReference type="OMA" id="VANENPM"/>
<gene>
    <name evidence="14" type="ORF">KFL_006440060</name>
</gene>
<dbReference type="PANTHER" id="PTHR37984:SF5">
    <property type="entry name" value="PROTEIN NYNRIN-LIKE"/>
    <property type="match status" value="1"/>
</dbReference>
<dbReference type="SUPFAM" id="SSF56672">
    <property type="entry name" value="DNA/RNA polymerases"/>
    <property type="match status" value="1"/>
</dbReference>
<dbReference type="CDD" id="cd01647">
    <property type="entry name" value="RT_LTR"/>
    <property type="match status" value="1"/>
</dbReference>
<keyword evidence="15" id="KW-1185">Reference proteome</keyword>
<feature type="region of interest" description="Disordered" evidence="10">
    <location>
        <begin position="621"/>
        <end position="688"/>
    </location>
</feature>
<dbReference type="GO" id="GO:0008270">
    <property type="term" value="F:zinc ion binding"/>
    <property type="evidence" value="ECO:0007669"/>
    <property type="project" value="UniProtKB-KW"/>
</dbReference>
<dbReference type="FunFam" id="3.30.70.270:FF:000020">
    <property type="entry name" value="Transposon Tf2-6 polyprotein-like Protein"/>
    <property type="match status" value="1"/>
</dbReference>
<dbReference type="Gene3D" id="4.10.60.10">
    <property type="entry name" value="Zinc finger, CCHC-type"/>
    <property type="match status" value="1"/>
</dbReference>
<dbReference type="InterPro" id="IPR041373">
    <property type="entry name" value="RT_RNaseH"/>
</dbReference>
<evidence type="ECO:0000313" key="15">
    <source>
        <dbReference type="Proteomes" id="UP000054558"/>
    </source>
</evidence>
<dbReference type="GO" id="GO:0004519">
    <property type="term" value="F:endonuclease activity"/>
    <property type="evidence" value="ECO:0007669"/>
    <property type="project" value="UniProtKB-KW"/>
</dbReference>
<dbReference type="SUPFAM" id="SSF57756">
    <property type="entry name" value="Retrovirus zinc finger-like domains"/>
    <property type="match status" value="1"/>
</dbReference>
<evidence type="ECO:0000256" key="5">
    <source>
        <dbReference type="ARBA" id="ARBA00022722"/>
    </source>
</evidence>
<evidence type="ECO:0000259" key="12">
    <source>
        <dbReference type="PROSITE" id="PS50878"/>
    </source>
</evidence>
<dbReference type="InterPro" id="IPR050951">
    <property type="entry name" value="Retrovirus_Pol_polyprotein"/>
</dbReference>
<dbReference type="Pfam" id="PF13975">
    <property type="entry name" value="gag-asp_proteas"/>
    <property type="match status" value="1"/>
</dbReference>
<keyword evidence="2" id="KW-0645">Protease</keyword>
<protein>
    <recommendedName>
        <fullName evidence="1">RNA-directed DNA polymerase</fullName>
        <ecNumber evidence="1">2.7.7.49</ecNumber>
    </recommendedName>
</protein>
<dbReference type="PROSITE" id="PS50878">
    <property type="entry name" value="RT_POL"/>
    <property type="match status" value="1"/>
</dbReference>
<keyword evidence="7" id="KW-0378">Hydrolase</keyword>
<keyword evidence="8" id="KW-0695">RNA-directed DNA polymerase</keyword>
<evidence type="ECO:0000256" key="8">
    <source>
        <dbReference type="ARBA" id="ARBA00022918"/>
    </source>
</evidence>
<keyword evidence="6" id="KW-0255">Endonuclease</keyword>
<keyword evidence="9" id="KW-0863">Zinc-finger</keyword>
<keyword evidence="4" id="KW-0548">Nucleotidyltransferase</keyword>
<dbReference type="Pfam" id="PF00098">
    <property type="entry name" value="zf-CCHC"/>
    <property type="match status" value="1"/>
</dbReference>
<keyword evidence="3" id="KW-0808">Transferase</keyword>
<evidence type="ECO:0000256" key="6">
    <source>
        <dbReference type="ARBA" id="ARBA00022759"/>
    </source>
</evidence>
<dbReference type="InterPro" id="IPR041588">
    <property type="entry name" value="Integrase_H2C2"/>
</dbReference>
<keyword evidence="9" id="KW-0862">Zinc</keyword>
<evidence type="ECO:0000256" key="9">
    <source>
        <dbReference type="PROSITE-ProRule" id="PRU00047"/>
    </source>
</evidence>
<accession>A0A1Y1IM02</accession>
<evidence type="ECO:0000259" key="11">
    <source>
        <dbReference type="PROSITE" id="PS50158"/>
    </source>
</evidence>
<feature type="compositionally biased region" description="Acidic residues" evidence="10">
    <location>
        <begin position="657"/>
        <end position="670"/>
    </location>
</feature>
<feature type="compositionally biased region" description="Acidic residues" evidence="10">
    <location>
        <begin position="1271"/>
        <end position="1282"/>
    </location>
</feature>
<dbReference type="Gene3D" id="2.40.70.10">
    <property type="entry name" value="Acid Proteases"/>
    <property type="match status" value="1"/>
</dbReference>
<feature type="domain" description="Integrase catalytic" evidence="13">
    <location>
        <begin position="1418"/>
        <end position="1511"/>
    </location>
</feature>
<evidence type="ECO:0000256" key="4">
    <source>
        <dbReference type="ARBA" id="ARBA00022695"/>
    </source>
</evidence>
<reference evidence="14 15" key="1">
    <citation type="journal article" date="2014" name="Nat. Commun.">
        <title>Klebsormidium flaccidum genome reveals primary factors for plant terrestrial adaptation.</title>
        <authorList>
            <person name="Hori K."/>
            <person name="Maruyama F."/>
            <person name="Fujisawa T."/>
            <person name="Togashi T."/>
            <person name="Yamamoto N."/>
            <person name="Seo M."/>
            <person name="Sato S."/>
            <person name="Yamada T."/>
            <person name="Mori H."/>
            <person name="Tajima N."/>
            <person name="Moriyama T."/>
            <person name="Ikeuchi M."/>
            <person name="Watanabe M."/>
            <person name="Wada H."/>
            <person name="Kobayashi K."/>
            <person name="Saito M."/>
            <person name="Masuda T."/>
            <person name="Sasaki-Sekimoto Y."/>
            <person name="Mashiguchi K."/>
            <person name="Awai K."/>
            <person name="Shimojima M."/>
            <person name="Masuda S."/>
            <person name="Iwai M."/>
            <person name="Nobusawa T."/>
            <person name="Narise T."/>
            <person name="Kondo S."/>
            <person name="Saito H."/>
            <person name="Sato R."/>
            <person name="Murakawa M."/>
            <person name="Ihara Y."/>
            <person name="Oshima-Yamada Y."/>
            <person name="Ohtaka K."/>
            <person name="Satoh M."/>
            <person name="Sonobe K."/>
            <person name="Ishii M."/>
            <person name="Ohtani R."/>
            <person name="Kanamori-Sato M."/>
            <person name="Honoki R."/>
            <person name="Miyazaki D."/>
            <person name="Mochizuki H."/>
            <person name="Umetsu J."/>
            <person name="Higashi K."/>
            <person name="Shibata D."/>
            <person name="Kamiya Y."/>
            <person name="Sato N."/>
            <person name="Nakamura Y."/>
            <person name="Tabata S."/>
            <person name="Ida S."/>
            <person name="Kurokawa K."/>
            <person name="Ohta H."/>
        </authorList>
    </citation>
    <scope>NUCLEOTIDE SEQUENCE [LARGE SCALE GENOMIC DNA]</scope>
    <source>
        <strain evidence="14 15">NIES-2285</strain>
    </source>
</reference>
<dbReference type="GO" id="GO:0004190">
    <property type="term" value="F:aspartic-type endopeptidase activity"/>
    <property type="evidence" value="ECO:0007669"/>
    <property type="project" value="InterPro"/>
</dbReference>
<dbReference type="PROSITE" id="PS50158">
    <property type="entry name" value="ZF_CCHC"/>
    <property type="match status" value="1"/>
</dbReference>
<dbReference type="SUPFAM" id="SSF53098">
    <property type="entry name" value="Ribonuclease H-like"/>
    <property type="match status" value="1"/>
</dbReference>
<dbReference type="SMART" id="SM00343">
    <property type="entry name" value="ZnF_C2HC"/>
    <property type="match status" value="1"/>
</dbReference>
<dbReference type="GO" id="GO:0006508">
    <property type="term" value="P:proteolysis"/>
    <property type="evidence" value="ECO:0007669"/>
    <property type="project" value="UniProtKB-KW"/>
</dbReference>
<dbReference type="InterPro" id="IPR036397">
    <property type="entry name" value="RNaseH_sf"/>
</dbReference>
<feature type="compositionally biased region" description="Acidic residues" evidence="10">
    <location>
        <begin position="633"/>
        <end position="650"/>
    </location>
</feature>
<dbReference type="STRING" id="105231.A0A1Y1IM02"/>
<feature type="region of interest" description="Disordered" evidence="10">
    <location>
        <begin position="171"/>
        <end position="219"/>
    </location>
</feature>
<dbReference type="InterPro" id="IPR005162">
    <property type="entry name" value="Retrotrans_gag_dom"/>
</dbReference>
<dbReference type="InterPro" id="IPR001969">
    <property type="entry name" value="Aspartic_peptidase_AS"/>
</dbReference>
<dbReference type="InterPro" id="IPR036875">
    <property type="entry name" value="Znf_CCHC_sf"/>
</dbReference>
<dbReference type="Gene3D" id="3.10.10.10">
    <property type="entry name" value="HIV Type 1 Reverse Transcriptase, subunit A, domain 1"/>
    <property type="match status" value="1"/>
</dbReference>
<evidence type="ECO:0000256" key="1">
    <source>
        <dbReference type="ARBA" id="ARBA00012493"/>
    </source>
</evidence>
<dbReference type="InterPro" id="IPR001584">
    <property type="entry name" value="Integrase_cat-core"/>
</dbReference>
<dbReference type="Pfam" id="PF17921">
    <property type="entry name" value="Integrase_H2C2"/>
    <property type="match status" value="1"/>
</dbReference>
<dbReference type="OrthoDB" id="1166206at2759"/>